<name>A0A2J7TEF1_METSI</name>
<dbReference type="SUPFAM" id="SSF158682">
    <property type="entry name" value="TerB-like"/>
    <property type="match status" value="1"/>
</dbReference>
<comment type="caution">
    <text evidence="1">The sequence shown here is derived from an EMBL/GenBank/DDBJ whole genome shotgun (WGS) entry which is preliminary data.</text>
</comment>
<organism evidence="1 2">
    <name type="scientific">Methylocella silvestris</name>
    <dbReference type="NCBI Taxonomy" id="199596"/>
    <lineage>
        <taxon>Bacteria</taxon>
        <taxon>Pseudomonadati</taxon>
        <taxon>Pseudomonadota</taxon>
        <taxon>Alphaproteobacteria</taxon>
        <taxon>Hyphomicrobiales</taxon>
        <taxon>Beijerinckiaceae</taxon>
        <taxon>Methylocella</taxon>
    </lineage>
</organism>
<dbReference type="Pfam" id="PF04391">
    <property type="entry name" value="DUF533"/>
    <property type="match status" value="1"/>
</dbReference>
<evidence type="ECO:0000313" key="2">
    <source>
        <dbReference type="Proteomes" id="UP000236286"/>
    </source>
</evidence>
<sequence>MFDAKQLLDLIAGGRLGAGGDAAAASVNDTIERGKAAVGDAAAAAKDATTNAANQTAATLSNVLGQAQEQFKGTQAADYIGKAKELVEQNPVGTLATLGGLAALLIGTPGGRATTGGLARVGGLAAIGGLAYKAFRNYQDGKPLTQGVPGLEQLTAPPQETPFSADAHTNETALLLVRTLVATAAADGNVDQAQRAQIIGQIKGAGVDEAAAEFLDHEIANPASATDIAAAVGSSKELALQVYAAAHIVARSPQELDFLKSLAAALALDPALVAHIDATAASLAAHS</sequence>
<dbReference type="OrthoDB" id="5459344at2"/>
<dbReference type="Gene3D" id="1.10.3680.10">
    <property type="entry name" value="TerB-like"/>
    <property type="match status" value="1"/>
</dbReference>
<dbReference type="RefSeq" id="WP_102844579.1">
    <property type="nucleotide sequence ID" value="NZ_PDZR01000019.1"/>
</dbReference>
<gene>
    <name evidence="1" type="ORF">CR492_15225</name>
</gene>
<reference evidence="1 2" key="1">
    <citation type="submission" date="2017-10" db="EMBL/GenBank/DDBJ databases">
        <title>Genome announcement of Methylocella silvestris TVC from permafrost.</title>
        <authorList>
            <person name="Wang J."/>
            <person name="Geng K."/>
            <person name="Ul-Haque F."/>
            <person name="Crombie A.T."/>
            <person name="Street L.E."/>
            <person name="Wookey P.A."/>
            <person name="Murrell J.C."/>
            <person name="Pratscher J."/>
        </authorList>
    </citation>
    <scope>NUCLEOTIDE SEQUENCE [LARGE SCALE GENOMIC DNA]</scope>
    <source>
        <strain evidence="1 2">TVC</strain>
    </source>
</reference>
<dbReference type="EMBL" id="PDZR01000019">
    <property type="protein sequence ID" value="PNG25152.1"/>
    <property type="molecule type" value="Genomic_DNA"/>
</dbReference>
<dbReference type="Proteomes" id="UP000236286">
    <property type="component" value="Unassembled WGS sequence"/>
</dbReference>
<dbReference type="InterPro" id="IPR007486">
    <property type="entry name" value="YebE"/>
</dbReference>
<accession>A0A2J7TEF1</accession>
<dbReference type="CDD" id="cd07178">
    <property type="entry name" value="terB_like_YebE"/>
    <property type="match status" value="1"/>
</dbReference>
<proteinExistence type="predicted"/>
<protein>
    <recommendedName>
        <fullName evidence="3">Protein YebE</fullName>
    </recommendedName>
</protein>
<dbReference type="AlphaFoldDB" id="A0A2J7TEF1"/>
<evidence type="ECO:0000313" key="1">
    <source>
        <dbReference type="EMBL" id="PNG25152.1"/>
    </source>
</evidence>
<dbReference type="InterPro" id="IPR029024">
    <property type="entry name" value="TerB-like"/>
</dbReference>
<evidence type="ECO:0008006" key="3">
    <source>
        <dbReference type="Google" id="ProtNLM"/>
    </source>
</evidence>